<reference evidence="9 10" key="2">
    <citation type="journal article" date="2018" name="Plant J.">
        <title>The Physcomitrella patens chromosome-scale assembly reveals moss genome structure and evolution.</title>
        <authorList>
            <person name="Lang D."/>
            <person name="Ullrich K.K."/>
            <person name="Murat F."/>
            <person name="Fuchs J."/>
            <person name="Jenkins J."/>
            <person name="Haas F.B."/>
            <person name="Piednoel M."/>
            <person name="Gundlach H."/>
            <person name="Van Bel M."/>
            <person name="Meyberg R."/>
            <person name="Vives C."/>
            <person name="Morata J."/>
            <person name="Symeonidi A."/>
            <person name="Hiss M."/>
            <person name="Muchero W."/>
            <person name="Kamisugi Y."/>
            <person name="Saleh O."/>
            <person name="Blanc G."/>
            <person name="Decker E.L."/>
            <person name="van Gessel N."/>
            <person name="Grimwood J."/>
            <person name="Hayes R.D."/>
            <person name="Graham S.W."/>
            <person name="Gunter L.E."/>
            <person name="McDaniel S.F."/>
            <person name="Hoernstein S.N.W."/>
            <person name="Larsson A."/>
            <person name="Li F.W."/>
            <person name="Perroud P.F."/>
            <person name="Phillips J."/>
            <person name="Ranjan P."/>
            <person name="Rokshar D.S."/>
            <person name="Rothfels C.J."/>
            <person name="Schneider L."/>
            <person name="Shu S."/>
            <person name="Stevenson D.W."/>
            <person name="Thummler F."/>
            <person name="Tillich M."/>
            <person name="Villarreal Aguilar J.C."/>
            <person name="Widiez T."/>
            <person name="Wong G.K."/>
            <person name="Wymore A."/>
            <person name="Zhang Y."/>
            <person name="Zimmer A.D."/>
            <person name="Quatrano R.S."/>
            <person name="Mayer K.F.X."/>
            <person name="Goodstein D."/>
            <person name="Casacuberta J.M."/>
            <person name="Vandepoele K."/>
            <person name="Reski R."/>
            <person name="Cuming A.C."/>
            <person name="Tuskan G.A."/>
            <person name="Maumus F."/>
            <person name="Salse J."/>
            <person name="Schmutz J."/>
            <person name="Rensing S.A."/>
        </authorList>
    </citation>
    <scope>NUCLEOTIDE SEQUENCE [LARGE SCALE GENOMIC DNA]</scope>
    <source>
        <strain evidence="9 10">cv. Gransden 2004</strain>
    </source>
</reference>
<name>A0A7I4DMH0_PHYPA</name>
<sequence>MVRMDLFRSEEMNKVQLIIPVEAAHNTVTYLAELGLIQLIDLNSGKSPFQRPFASQTKRCEEMARKLRWFQDQLLRAKQTPVCRHTLERELKLEELEVAVEEIHER</sequence>
<reference evidence="9" key="3">
    <citation type="submission" date="2020-12" db="UniProtKB">
        <authorList>
            <consortium name="EnsemblPlants"/>
        </authorList>
    </citation>
    <scope>IDENTIFICATION</scope>
</reference>
<dbReference type="PANTHER" id="PTHR11629">
    <property type="entry name" value="VACUOLAR PROTON ATPASES"/>
    <property type="match status" value="1"/>
</dbReference>
<comment type="similarity">
    <text evidence="2 8">Belongs to the V-ATPase 116 kDa subunit family.</text>
</comment>
<dbReference type="EMBL" id="ABEU02000004">
    <property type="status" value="NOT_ANNOTATED_CDS"/>
    <property type="molecule type" value="Genomic_DNA"/>
</dbReference>
<accession>A0A7I4DMH0</accession>
<keyword evidence="7" id="KW-0472">Membrane</keyword>
<evidence type="ECO:0000256" key="1">
    <source>
        <dbReference type="ARBA" id="ARBA00004141"/>
    </source>
</evidence>
<dbReference type="PANTHER" id="PTHR11629:SF63">
    <property type="entry name" value="V-TYPE PROTON ATPASE SUBUNIT A"/>
    <property type="match status" value="1"/>
</dbReference>
<keyword evidence="10" id="KW-1185">Reference proteome</keyword>
<protein>
    <recommendedName>
        <fullName evidence="8">V-type proton ATPase subunit a</fullName>
    </recommendedName>
</protein>
<dbReference type="EnsemblPlants" id="Pp3c4_28040V3.4">
    <property type="protein sequence ID" value="Pp3c4_28040V3.4"/>
    <property type="gene ID" value="Pp3c4_28040"/>
</dbReference>
<keyword evidence="6 8" id="KW-0406">Ion transport</keyword>
<evidence type="ECO:0000256" key="4">
    <source>
        <dbReference type="ARBA" id="ARBA00022692"/>
    </source>
</evidence>
<evidence type="ECO:0000256" key="5">
    <source>
        <dbReference type="ARBA" id="ARBA00022989"/>
    </source>
</evidence>
<evidence type="ECO:0000256" key="8">
    <source>
        <dbReference type="RuleBase" id="RU361189"/>
    </source>
</evidence>
<keyword evidence="8" id="KW-0375">Hydrogen ion transport</keyword>
<evidence type="ECO:0000256" key="3">
    <source>
        <dbReference type="ARBA" id="ARBA00022448"/>
    </source>
</evidence>
<evidence type="ECO:0000256" key="6">
    <source>
        <dbReference type="ARBA" id="ARBA00023065"/>
    </source>
</evidence>
<dbReference type="Pfam" id="PF01496">
    <property type="entry name" value="V_ATPase_I"/>
    <property type="match status" value="1"/>
</dbReference>
<dbReference type="Proteomes" id="UP000006727">
    <property type="component" value="Chromosome 4"/>
</dbReference>
<dbReference type="InterPro" id="IPR002490">
    <property type="entry name" value="V-ATPase_116kDa_su"/>
</dbReference>
<evidence type="ECO:0000256" key="2">
    <source>
        <dbReference type="ARBA" id="ARBA00009904"/>
    </source>
</evidence>
<evidence type="ECO:0000313" key="9">
    <source>
        <dbReference type="EnsemblPlants" id="Pp3c4_28040V3.4"/>
    </source>
</evidence>
<dbReference type="GO" id="GO:0033179">
    <property type="term" value="C:proton-transporting V-type ATPase, V0 domain"/>
    <property type="evidence" value="ECO:0007669"/>
    <property type="project" value="InterPro"/>
</dbReference>
<comment type="function">
    <text evidence="8">Essential component of the vacuolar proton pump (V-ATPase), a multimeric enzyme that catalyzes the translocation of protons across the membranes. Required for assembly and activity of the V-ATPase.</text>
</comment>
<organism evidence="9 10">
    <name type="scientific">Physcomitrium patens</name>
    <name type="common">Spreading-leaved earth moss</name>
    <name type="synonym">Physcomitrella patens</name>
    <dbReference type="NCBI Taxonomy" id="3218"/>
    <lineage>
        <taxon>Eukaryota</taxon>
        <taxon>Viridiplantae</taxon>
        <taxon>Streptophyta</taxon>
        <taxon>Embryophyta</taxon>
        <taxon>Bryophyta</taxon>
        <taxon>Bryophytina</taxon>
        <taxon>Bryopsida</taxon>
        <taxon>Funariidae</taxon>
        <taxon>Funariales</taxon>
        <taxon>Funariaceae</taxon>
        <taxon>Physcomitrium</taxon>
    </lineage>
</organism>
<evidence type="ECO:0000313" key="10">
    <source>
        <dbReference type="Proteomes" id="UP000006727"/>
    </source>
</evidence>
<keyword evidence="4" id="KW-0812">Transmembrane</keyword>
<comment type="subcellular location">
    <subcellularLocation>
        <location evidence="1">Membrane</location>
        <topology evidence="1">Multi-pass membrane protein</topology>
    </subcellularLocation>
</comment>
<reference evidence="9 10" key="1">
    <citation type="journal article" date="2008" name="Science">
        <title>The Physcomitrella genome reveals evolutionary insights into the conquest of land by plants.</title>
        <authorList>
            <person name="Rensing S."/>
            <person name="Lang D."/>
            <person name="Zimmer A."/>
            <person name="Terry A."/>
            <person name="Salamov A."/>
            <person name="Shapiro H."/>
            <person name="Nishiyama T."/>
            <person name="Perroud P.-F."/>
            <person name="Lindquist E."/>
            <person name="Kamisugi Y."/>
            <person name="Tanahashi T."/>
            <person name="Sakakibara K."/>
            <person name="Fujita T."/>
            <person name="Oishi K."/>
            <person name="Shin-I T."/>
            <person name="Kuroki Y."/>
            <person name="Toyoda A."/>
            <person name="Suzuki Y."/>
            <person name="Hashimoto A."/>
            <person name="Yamaguchi K."/>
            <person name="Sugano A."/>
            <person name="Kohara Y."/>
            <person name="Fujiyama A."/>
            <person name="Anterola A."/>
            <person name="Aoki S."/>
            <person name="Ashton N."/>
            <person name="Barbazuk W.B."/>
            <person name="Barker E."/>
            <person name="Bennetzen J."/>
            <person name="Bezanilla M."/>
            <person name="Blankenship R."/>
            <person name="Cho S.H."/>
            <person name="Dutcher S."/>
            <person name="Estelle M."/>
            <person name="Fawcett J.A."/>
            <person name="Gundlach H."/>
            <person name="Hanada K."/>
            <person name="Heyl A."/>
            <person name="Hicks K.A."/>
            <person name="Hugh J."/>
            <person name="Lohr M."/>
            <person name="Mayer K."/>
            <person name="Melkozernov A."/>
            <person name="Murata T."/>
            <person name="Nelson D."/>
            <person name="Pils B."/>
            <person name="Prigge M."/>
            <person name="Reiss B."/>
            <person name="Renner T."/>
            <person name="Rombauts S."/>
            <person name="Rushton P."/>
            <person name="Sanderfoot A."/>
            <person name="Schween G."/>
            <person name="Shiu S.-H."/>
            <person name="Stueber K."/>
            <person name="Theodoulou F.L."/>
            <person name="Tu H."/>
            <person name="Van de Peer Y."/>
            <person name="Verrier P.J."/>
            <person name="Waters E."/>
            <person name="Wood A."/>
            <person name="Yang L."/>
            <person name="Cove D."/>
            <person name="Cuming A."/>
            <person name="Hasebe M."/>
            <person name="Lucas S."/>
            <person name="Mishler D.B."/>
            <person name="Reski R."/>
            <person name="Grigoriev I."/>
            <person name="Quatrano R.S."/>
            <person name="Boore J.L."/>
        </authorList>
    </citation>
    <scope>NUCLEOTIDE SEQUENCE [LARGE SCALE GENOMIC DNA]</scope>
    <source>
        <strain evidence="9 10">cv. Gransden 2004</strain>
    </source>
</reference>
<evidence type="ECO:0000256" key="7">
    <source>
        <dbReference type="ARBA" id="ARBA00023136"/>
    </source>
</evidence>
<dbReference type="GO" id="GO:0046961">
    <property type="term" value="F:proton-transporting ATPase activity, rotational mechanism"/>
    <property type="evidence" value="ECO:0007669"/>
    <property type="project" value="InterPro"/>
</dbReference>
<dbReference type="Gramene" id="Pp3c4_28040V3.4">
    <property type="protein sequence ID" value="Pp3c4_28040V3.4"/>
    <property type="gene ID" value="Pp3c4_28040"/>
</dbReference>
<dbReference type="AlphaFoldDB" id="A0A7I4DMH0"/>
<keyword evidence="3 8" id="KW-0813">Transport</keyword>
<keyword evidence="5" id="KW-1133">Transmembrane helix</keyword>
<proteinExistence type="inferred from homology"/>